<dbReference type="PANTHER" id="PTHR33495:SF2">
    <property type="entry name" value="ANTI-SIGMA FACTOR ANTAGONIST TM_1081-RELATED"/>
    <property type="match status" value="1"/>
</dbReference>
<name>A0A5P2XFK0_STRST</name>
<dbReference type="GO" id="GO:0043856">
    <property type="term" value="F:anti-sigma factor antagonist activity"/>
    <property type="evidence" value="ECO:0007669"/>
    <property type="project" value="InterPro"/>
</dbReference>
<dbReference type="InterPro" id="IPR003658">
    <property type="entry name" value="Anti-sigma_ant"/>
</dbReference>
<dbReference type="SUPFAM" id="SSF52091">
    <property type="entry name" value="SpoIIaa-like"/>
    <property type="match status" value="1"/>
</dbReference>
<evidence type="ECO:0000313" key="4">
    <source>
        <dbReference type="EMBL" id="MBB5101830.1"/>
    </source>
</evidence>
<organism evidence="5 6">
    <name type="scientific">Streptomyces spectabilis</name>
    <dbReference type="NCBI Taxonomy" id="68270"/>
    <lineage>
        <taxon>Bacteria</taxon>
        <taxon>Bacillati</taxon>
        <taxon>Actinomycetota</taxon>
        <taxon>Actinomycetes</taxon>
        <taxon>Kitasatosporales</taxon>
        <taxon>Streptomycetaceae</taxon>
        <taxon>Streptomyces</taxon>
    </lineage>
</organism>
<dbReference type="Proteomes" id="UP000326505">
    <property type="component" value="Chromosome"/>
</dbReference>
<dbReference type="EMBL" id="CP023690">
    <property type="protein sequence ID" value="QEV63673.1"/>
    <property type="molecule type" value="Genomic_DNA"/>
</dbReference>
<dbReference type="RefSeq" id="WP_150514529.1">
    <property type="nucleotide sequence ID" value="NZ_BMSQ01000012.1"/>
</dbReference>
<keyword evidence="7" id="KW-1185">Reference proteome</keyword>
<dbReference type="OrthoDB" id="4833278at2"/>
<dbReference type="PANTHER" id="PTHR33495">
    <property type="entry name" value="ANTI-SIGMA FACTOR ANTAGONIST TM_1081-RELATED-RELATED"/>
    <property type="match status" value="1"/>
</dbReference>
<gene>
    <name evidence="5" type="ORF">CP982_37395</name>
    <name evidence="4" type="ORF">FHS40_000883</name>
</gene>
<evidence type="ECO:0000313" key="5">
    <source>
        <dbReference type="EMBL" id="QEV63673.1"/>
    </source>
</evidence>
<dbReference type="NCBIfam" id="TIGR00377">
    <property type="entry name" value="ant_ant_sig"/>
    <property type="match status" value="1"/>
</dbReference>
<comment type="similarity">
    <text evidence="1 2">Belongs to the anti-sigma-factor antagonist family.</text>
</comment>
<evidence type="ECO:0000256" key="1">
    <source>
        <dbReference type="ARBA" id="ARBA00009013"/>
    </source>
</evidence>
<protein>
    <recommendedName>
        <fullName evidence="2">Anti-sigma factor antagonist</fullName>
    </recommendedName>
</protein>
<accession>A0A5P2XFK0</accession>
<evidence type="ECO:0000256" key="2">
    <source>
        <dbReference type="RuleBase" id="RU003749"/>
    </source>
</evidence>
<dbReference type="EMBL" id="JACHJD010000002">
    <property type="protein sequence ID" value="MBB5101830.1"/>
    <property type="molecule type" value="Genomic_DNA"/>
</dbReference>
<dbReference type="Pfam" id="PF01740">
    <property type="entry name" value="STAS"/>
    <property type="match status" value="1"/>
</dbReference>
<dbReference type="CDD" id="cd07043">
    <property type="entry name" value="STAS_anti-anti-sigma_factors"/>
    <property type="match status" value="1"/>
</dbReference>
<dbReference type="InterPro" id="IPR002645">
    <property type="entry name" value="STAS_dom"/>
</dbReference>
<dbReference type="InterPro" id="IPR036513">
    <property type="entry name" value="STAS_dom_sf"/>
</dbReference>
<evidence type="ECO:0000313" key="7">
    <source>
        <dbReference type="Proteomes" id="UP000549009"/>
    </source>
</evidence>
<reference evidence="5 6" key="1">
    <citation type="submission" date="2017-09" db="EMBL/GenBank/DDBJ databases">
        <authorList>
            <person name="Lee N."/>
            <person name="Cho B.-K."/>
        </authorList>
    </citation>
    <scope>NUCLEOTIDE SEQUENCE [LARGE SCALE GENOMIC DNA]</scope>
    <source>
        <strain evidence="5 6">ATCC 27465</strain>
    </source>
</reference>
<dbReference type="PROSITE" id="PS50801">
    <property type="entry name" value="STAS"/>
    <property type="match status" value="1"/>
</dbReference>
<reference evidence="4 7" key="2">
    <citation type="submission" date="2020-08" db="EMBL/GenBank/DDBJ databases">
        <title>Genomic Encyclopedia of Type Strains, Phase III (KMG-III): the genomes of soil and plant-associated and newly described type strains.</title>
        <authorList>
            <person name="Whitman W."/>
        </authorList>
    </citation>
    <scope>NUCLEOTIDE SEQUENCE [LARGE SCALE GENOMIC DNA]</scope>
    <source>
        <strain evidence="4 7">CECT 3146</strain>
    </source>
</reference>
<dbReference type="Gene3D" id="3.30.750.24">
    <property type="entry name" value="STAS domain"/>
    <property type="match status" value="1"/>
</dbReference>
<feature type="domain" description="STAS" evidence="3">
    <location>
        <begin position="8"/>
        <end position="117"/>
    </location>
</feature>
<evidence type="ECO:0000259" key="3">
    <source>
        <dbReference type="PROSITE" id="PS50801"/>
    </source>
</evidence>
<dbReference type="Proteomes" id="UP000549009">
    <property type="component" value="Unassembled WGS sequence"/>
</dbReference>
<proteinExistence type="inferred from homology"/>
<evidence type="ECO:0000313" key="6">
    <source>
        <dbReference type="Proteomes" id="UP000326505"/>
    </source>
</evidence>
<dbReference type="KEGG" id="sspb:CP982_37395"/>
<sequence>MHDDSLPFGLRSHVRRGRLVITFWGELDIHATERLTGSLAELTLTCRHDVILDLSDVTFLDCGGLSLLCQALAATRRRELRLTVVLEDPFHRKVLRLAGVADSFDVALRLSDALAVPPGDPHGHRPPTPSHA</sequence>
<dbReference type="AlphaFoldDB" id="A0A5P2XFK0"/>